<dbReference type="InterPro" id="IPR011330">
    <property type="entry name" value="Glyco_hydro/deAcase_b/a-brl"/>
</dbReference>
<comment type="caution">
    <text evidence="2">The sequence shown here is derived from an EMBL/GenBank/DDBJ whole genome shotgun (WGS) entry which is preliminary data.</text>
</comment>
<accession>A0ABW0K0M0</accession>
<organism evidence="2 3">
    <name type="scientific">Paenibacillus aestuarii</name>
    <dbReference type="NCBI Taxonomy" id="516965"/>
    <lineage>
        <taxon>Bacteria</taxon>
        <taxon>Bacillati</taxon>
        <taxon>Bacillota</taxon>
        <taxon>Bacilli</taxon>
        <taxon>Bacillales</taxon>
        <taxon>Paenibacillaceae</taxon>
        <taxon>Paenibacillus</taxon>
    </lineage>
</organism>
<evidence type="ECO:0000313" key="2">
    <source>
        <dbReference type="EMBL" id="MFC5446803.1"/>
    </source>
</evidence>
<dbReference type="RefSeq" id="WP_377523351.1">
    <property type="nucleotide sequence ID" value="NZ_JBHSMJ010000004.1"/>
</dbReference>
<dbReference type="InterPro" id="IPR054297">
    <property type="entry name" value="DUF7033"/>
</dbReference>
<sequence>MRQPEREYIFKVIFEEFLGIPYKVEFENRVDIEVVNEQSSGTKLIISDIFLRTNELQWLQKSSLPKSPLSTFAHRLFGMVPVIFGEKNSGGTYFEKEPQAIYCGLDIFGSAFFMLTRYEECVITERDQRNRFLARYSIAYQENFLDRPIVNEYIEILWELLMDLWPKELHRRPREFRFLLSHDVDWPFYVVGKTTLQMLKEITADVIKRGSYHSAYKKLKTLWKTRGGNLSEDIFNTFHWIMEQSEKAGIRSAFYFITQETAPGLDGNYSMKDTEIKRLLNEIHNRGHEIGLHPSYHTYKEPDRIKQQFDILLDTARANQIKQSIWGGRQHYLRWDASETWQYWEDAGLDYDSTLSYSDLPGFRCGVCYEYSVFNLLTRKQLRLKERPLIVMEQTVIFASGLGLKGREACEEIEHYYNQCRRFNGDFTLLWHNSQLVKEEEVSLYQDCIGLLQTN</sequence>
<protein>
    <submittedName>
        <fullName evidence="2">Polysaccharide deacetylase family protein</fullName>
    </submittedName>
</protein>
<dbReference type="EMBL" id="JBHSMJ010000004">
    <property type="protein sequence ID" value="MFC5446803.1"/>
    <property type="molecule type" value="Genomic_DNA"/>
</dbReference>
<dbReference type="SUPFAM" id="SSF88713">
    <property type="entry name" value="Glycoside hydrolase/deacetylase"/>
    <property type="match status" value="1"/>
</dbReference>
<proteinExistence type="predicted"/>
<gene>
    <name evidence="2" type="ORF">ACFPOG_00870</name>
</gene>
<reference evidence="3" key="1">
    <citation type="journal article" date="2019" name="Int. J. Syst. Evol. Microbiol.">
        <title>The Global Catalogue of Microorganisms (GCM) 10K type strain sequencing project: providing services to taxonomists for standard genome sequencing and annotation.</title>
        <authorList>
            <consortium name="The Broad Institute Genomics Platform"/>
            <consortium name="The Broad Institute Genome Sequencing Center for Infectious Disease"/>
            <person name="Wu L."/>
            <person name="Ma J."/>
        </authorList>
    </citation>
    <scope>NUCLEOTIDE SEQUENCE [LARGE SCALE GENOMIC DNA]</scope>
    <source>
        <strain evidence="3">KACC 11904</strain>
    </source>
</reference>
<evidence type="ECO:0000259" key="1">
    <source>
        <dbReference type="Pfam" id="PF23019"/>
    </source>
</evidence>
<evidence type="ECO:0000313" key="3">
    <source>
        <dbReference type="Proteomes" id="UP001596044"/>
    </source>
</evidence>
<keyword evidence="3" id="KW-1185">Reference proteome</keyword>
<feature type="domain" description="DUF7033" evidence="1">
    <location>
        <begin position="104"/>
        <end position="189"/>
    </location>
</feature>
<dbReference type="Gene3D" id="3.20.20.370">
    <property type="entry name" value="Glycoside hydrolase/deacetylase"/>
    <property type="match status" value="1"/>
</dbReference>
<name>A0ABW0K0M0_9BACL</name>
<dbReference type="Proteomes" id="UP001596044">
    <property type="component" value="Unassembled WGS sequence"/>
</dbReference>
<dbReference type="Pfam" id="PF23019">
    <property type="entry name" value="DUF7033"/>
    <property type="match status" value="1"/>
</dbReference>
<dbReference type="CDD" id="cd10931">
    <property type="entry name" value="CE4_u7"/>
    <property type="match status" value="1"/>
</dbReference>